<gene>
    <name evidence="7" type="ORF">DM02DRAFT_345113</name>
</gene>
<dbReference type="AlphaFoldDB" id="A0A2V1DT15"/>
<accession>A0A2V1DT15</accession>
<proteinExistence type="predicted"/>
<evidence type="ECO:0008006" key="9">
    <source>
        <dbReference type="Google" id="ProtNLM"/>
    </source>
</evidence>
<dbReference type="Pfam" id="PF10447">
    <property type="entry name" value="EXOSC1"/>
    <property type="match status" value="2"/>
</dbReference>
<dbReference type="PANTHER" id="PTHR12686">
    <property type="entry name" value="3'-5' EXORIBONUCLEASE CSL4-RELATED"/>
    <property type="match status" value="1"/>
</dbReference>
<dbReference type="FunFam" id="2.40.50.140:FF:000164">
    <property type="entry name" value="Exosome complex component CSL4"/>
    <property type="match status" value="1"/>
</dbReference>
<evidence type="ECO:0000259" key="6">
    <source>
        <dbReference type="Pfam" id="PF14382"/>
    </source>
</evidence>
<evidence type="ECO:0000256" key="4">
    <source>
        <dbReference type="SAM" id="MobiDB-lite"/>
    </source>
</evidence>
<evidence type="ECO:0000256" key="3">
    <source>
        <dbReference type="ARBA" id="ARBA00022835"/>
    </source>
</evidence>
<evidence type="ECO:0000313" key="7">
    <source>
        <dbReference type="EMBL" id="PVI01438.1"/>
    </source>
</evidence>
<dbReference type="GO" id="GO:0003723">
    <property type="term" value="F:RNA binding"/>
    <property type="evidence" value="ECO:0007669"/>
    <property type="project" value="InterPro"/>
</dbReference>
<dbReference type="SUPFAM" id="SSF50249">
    <property type="entry name" value="Nucleic acid-binding proteins"/>
    <property type="match status" value="1"/>
</dbReference>
<evidence type="ECO:0000313" key="8">
    <source>
        <dbReference type="Proteomes" id="UP000244855"/>
    </source>
</evidence>
<dbReference type="PANTHER" id="PTHR12686:SF8">
    <property type="entry name" value="EXOSOME COMPLEX COMPONENT CSL4"/>
    <property type="match status" value="1"/>
</dbReference>
<dbReference type="SUPFAM" id="SSF110324">
    <property type="entry name" value="Ribosomal L27 protein-like"/>
    <property type="match status" value="1"/>
</dbReference>
<keyword evidence="2" id="KW-0963">Cytoplasm</keyword>
<name>A0A2V1DT15_9PLEO</name>
<dbReference type="GO" id="GO:0000176">
    <property type="term" value="C:nuclear exosome (RNase complex)"/>
    <property type="evidence" value="ECO:0007669"/>
    <property type="project" value="TreeGrafter"/>
</dbReference>
<feature type="domain" description="Exosome complex component N-terminal" evidence="6">
    <location>
        <begin position="9"/>
        <end position="43"/>
    </location>
</feature>
<protein>
    <recommendedName>
        <fullName evidence="9">S1 motif domain-containing protein</fullName>
    </recommendedName>
</protein>
<evidence type="ECO:0000256" key="2">
    <source>
        <dbReference type="ARBA" id="ARBA00022490"/>
    </source>
</evidence>
<dbReference type="InterPro" id="IPR039771">
    <property type="entry name" value="Csl4"/>
</dbReference>
<dbReference type="InterPro" id="IPR012340">
    <property type="entry name" value="NA-bd_OB-fold"/>
</dbReference>
<comment type="subcellular location">
    <subcellularLocation>
        <location evidence="1">Nucleus</location>
        <location evidence="1">Nucleolus</location>
    </subcellularLocation>
</comment>
<dbReference type="STRING" id="97972.A0A2V1DT15"/>
<dbReference type="InterPro" id="IPR025721">
    <property type="entry name" value="Exosome_cplx_N_dom"/>
</dbReference>
<dbReference type="Pfam" id="PF14382">
    <property type="entry name" value="ECR1_N"/>
    <property type="match status" value="1"/>
</dbReference>
<dbReference type="EMBL" id="KZ805357">
    <property type="protein sequence ID" value="PVI01438.1"/>
    <property type="molecule type" value="Genomic_DNA"/>
</dbReference>
<dbReference type="Gene3D" id="2.40.50.140">
    <property type="entry name" value="Nucleic acid-binding proteins"/>
    <property type="match status" value="1"/>
</dbReference>
<sequence>MPSTLPPYALPGTLLGPATKYLPGPGTHIHESHIYSSIAGNVRSTTSRAAPPPTPTNKPPTTNTPTTPSTPTPANNTKSKPLPLLTVSRDDAAEGQDTMGILGVGGGAGNPILPEVESIVLARVTRLGQRFASVEILVVGDSVCRESFQGMIRREDVRATEKDKVKIEESFRVGDLVRGVVISLGDQSNYYLSTAQNELGVVMAKSEAGNTMYPVSWKEFVDAKTGARERRKVAKPF</sequence>
<feature type="region of interest" description="Disordered" evidence="4">
    <location>
        <begin position="44"/>
        <end position="83"/>
    </location>
</feature>
<feature type="domain" description="Exosome complex component CSL4 C-terminal" evidence="5">
    <location>
        <begin position="113"/>
        <end position="141"/>
    </location>
</feature>
<keyword evidence="3" id="KW-0271">Exosome</keyword>
<dbReference type="GO" id="GO:0005737">
    <property type="term" value="C:cytoplasm"/>
    <property type="evidence" value="ECO:0007669"/>
    <property type="project" value="TreeGrafter"/>
</dbReference>
<evidence type="ECO:0000256" key="1">
    <source>
        <dbReference type="ARBA" id="ARBA00004604"/>
    </source>
</evidence>
<dbReference type="CDD" id="cd05791">
    <property type="entry name" value="S1_CSL4"/>
    <property type="match status" value="1"/>
</dbReference>
<evidence type="ECO:0000259" key="5">
    <source>
        <dbReference type="Pfam" id="PF10447"/>
    </source>
</evidence>
<dbReference type="GO" id="GO:0006396">
    <property type="term" value="P:RNA processing"/>
    <property type="evidence" value="ECO:0007669"/>
    <property type="project" value="InterPro"/>
</dbReference>
<keyword evidence="8" id="KW-1185">Reference proteome</keyword>
<organism evidence="7 8">
    <name type="scientific">Periconia macrospinosa</name>
    <dbReference type="NCBI Taxonomy" id="97972"/>
    <lineage>
        <taxon>Eukaryota</taxon>
        <taxon>Fungi</taxon>
        <taxon>Dikarya</taxon>
        <taxon>Ascomycota</taxon>
        <taxon>Pezizomycotina</taxon>
        <taxon>Dothideomycetes</taxon>
        <taxon>Pleosporomycetidae</taxon>
        <taxon>Pleosporales</taxon>
        <taxon>Massarineae</taxon>
        <taxon>Periconiaceae</taxon>
        <taxon>Periconia</taxon>
    </lineage>
</organism>
<feature type="compositionally biased region" description="Low complexity" evidence="4">
    <location>
        <begin position="59"/>
        <end position="79"/>
    </location>
</feature>
<dbReference type="GO" id="GO:0005730">
    <property type="term" value="C:nucleolus"/>
    <property type="evidence" value="ECO:0007669"/>
    <property type="project" value="UniProtKB-SubCell"/>
</dbReference>
<feature type="domain" description="Exosome complex component CSL4 C-terminal" evidence="5">
    <location>
        <begin position="145"/>
        <end position="184"/>
    </location>
</feature>
<dbReference type="Gene3D" id="2.40.50.100">
    <property type="match status" value="1"/>
</dbReference>
<dbReference type="Proteomes" id="UP000244855">
    <property type="component" value="Unassembled WGS sequence"/>
</dbReference>
<reference evidence="7 8" key="1">
    <citation type="journal article" date="2018" name="Sci. Rep.">
        <title>Comparative genomics provides insights into the lifestyle and reveals functional heterogeneity of dark septate endophytic fungi.</title>
        <authorList>
            <person name="Knapp D.G."/>
            <person name="Nemeth J.B."/>
            <person name="Barry K."/>
            <person name="Hainaut M."/>
            <person name="Henrissat B."/>
            <person name="Johnson J."/>
            <person name="Kuo A."/>
            <person name="Lim J.H.P."/>
            <person name="Lipzen A."/>
            <person name="Nolan M."/>
            <person name="Ohm R.A."/>
            <person name="Tamas L."/>
            <person name="Grigoriev I.V."/>
            <person name="Spatafora J.W."/>
            <person name="Nagy L.G."/>
            <person name="Kovacs G.M."/>
        </authorList>
    </citation>
    <scope>NUCLEOTIDE SEQUENCE [LARGE SCALE GENOMIC DNA]</scope>
    <source>
        <strain evidence="7 8">DSE2036</strain>
    </source>
</reference>
<dbReference type="InterPro" id="IPR019495">
    <property type="entry name" value="EXOSC1_C"/>
</dbReference>
<dbReference type="OrthoDB" id="440760at2759"/>